<gene>
    <name evidence="3" type="ORF">ABMA27_003073</name>
</gene>
<comment type="caution">
    <text evidence="3">The sequence shown here is derived from an EMBL/GenBank/DDBJ whole genome shotgun (WGS) entry which is preliminary data.</text>
</comment>
<proteinExistence type="predicted"/>
<dbReference type="PROSITE" id="PS51253">
    <property type="entry name" value="HTH_CENPB"/>
    <property type="match status" value="1"/>
</dbReference>
<sequence length="105" mass="12528">MFGLTINEIRRLAFEIAEIHNIQNNFNKEKRMAGKAWFYKFLKRHPQLSFRQPENTSMNRIRGFNRENMYHFFDLLEKIVDANGIEPTNIFNVDETGFSTIQKKA</sequence>
<protein>
    <recommendedName>
        <fullName evidence="2">HTH CENPB-type domain-containing protein</fullName>
    </recommendedName>
</protein>
<name>A0ABR3HRV9_LOXSC</name>
<keyword evidence="4" id="KW-1185">Reference proteome</keyword>
<organism evidence="3 4">
    <name type="scientific">Loxostege sticticalis</name>
    <name type="common">Beet webworm moth</name>
    <dbReference type="NCBI Taxonomy" id="481309"/>
    <lineage>
        <taxon>Eukaryota</taxon>
        <taxon>Metazoa</taxon>
        <taxon>Ecdysozoa</taxon>
        <taxon>Arthropoda</taxon>
        <taxon>Hexapoda</taxon>
        <taxon>Insecta</taxon>
        <taxon>Pterygota</taxon>
        <taxon>Neoptera</taxon>
        <taxon>Endopterygota</taxon>
        <taxon>Lepidoptera</taxon>
        <taxon>Glossata</taxon>
        <taxon>Ditrysia</taxon>
        <taxon>Pyraloidea</taxon>
        <taxon>Crambidae</taxon>
        <taxon>Pyraustinae</taxon>
        <taxon>Loxostege</taxon>
    </lineage>
</organism>
<evidence type="ECO:0000313" key="4">
    <source>
        <dbReference type="Proteomes" id="UP001549920"/>
    </source>
</evidence>
<evidence type="ECO:0000313" key="3">
    <source>
        <dbReference type="EMBL" id="KAL0879294.1"/>
    </source>
</evidence>
<accession>A0ABR3HRV9</accession>
<evidence type="ECO:0000259" key="2">
    <source>
        <dbReference type="PROSITE" id="PS51253"/>
    </source>
</evidence>
<dbReference type="Proteomes" id="UP001549920">
    <property type="component" value="Unassembled WGS sequence"/>
</dbReference>
<dbReference type="InterPro" id="IPR006600">
    <property type="entry name" value="HTH_CenpB_DNA-bd_dom"/>
</dbReference>
<evidence type="ECO:0000256" key="1">
    <source>
        <dbReference type="ARBA" id="ARBA00023125"/>
    </source>
</evidence>
<feature type="domain" description="HTH CENPB-type" evidence="2">
    <location>
        <begin position="1"/>
        <end position="51"/>
    </location>
</feature>
<dbReference type="Pfam" id="PF03221">
    <property type="entry name" value="HTH_Tnp_Tc5"/>
    <property type="match status" value="1"/>
</dbReference>
<keyword evidence="1" id="KW-0238">DNA-binding</keyword>
<dbReference type="EMBL" id="JBEUOH010000014">
    <property type="protein sequence ID" value="KAL0879294.1"/>
    <property type="molecule type" value="Genomic_DNA"/>
</dbReference>
<reference evidence="3 4" key="1">
    <citation type="submission" date="2024-06" db="EMBL/GenBank/DDBJ databases">
        <title>A chromosome-level genome assembly of beet webworm, Loxostege sticticalis.</title>
        <authorList>
            <person name="Zhang Y."/>
        </authorList>
    </citation>
    <scope>NUCLEOTIDE SEQUENCE [LARGE SCALE GENOMIC DNA]</scope>
    <source>
        <strain evidence="3">AQ026</strain>
        <tissue evidence="3">Whole body</tissue>
    </source>
</reference>